<organism evidence="2 3">
    <name type="scientific">Psychrobacillus insolitus</name>
    <dbReference type="NCBI Taxonomy" id="1461"/>
    <lineage>
        <taxon>Bacteria</taxon>
        <taxon>Bacillati</taxon>
        <taxon>Bacillota</taxon>
        <taxon>Bacilli</taxon>
        <taxon>Bacillales</taxon>
        <taxon>Bacillaceae</taxon>
        <taxon>Psychrobacillus</taxon>
    </lineage>
</organism>
<dbReference type="RefSeq" id="WP_111438965.1">
    <property type="nucleotide sequence ID" value="NZ_QKZI01000001.1"/>
</dbReference>
<keyword evidence="1" id="KW-0812">Transmembrane</keyword>
<keyword evidence="1" id="KW-0472">Membrane</keyword>
<accession>A0A2W7MLJ8</accession>
<feature type="transmembrane region" description="Helical" evidence="1">
    <location>
        <begin position="298"/>
        <end position="316"/>
    </location>
</feature>
<feature type="transmembrane region" description="Helical" evidence="1">
    <location>
        <begin position="175"/>
        <end position="195"/>
    </location>
</feature>
<keyword evidence="1" id="KW-1133">Transmembrane helix</keyword>
<dbReference type="EMBL" id="QKZI01000001">
    <property type="protein sequence ID" value="PZX07338.1"/>
    <property type="molecule type" value="Genomic_DNA"/>
</dbReference>
<reference evidence="2 3" key="1">
    <citation type="submission" date="2018-06" db="EMBL/GenBank/DDBJ databases">
        <title>Genomic Encyclopedia of Type Strains, Phase IV (KMG-IV): sequencing the most valuable type-strain genomes for metagenomic binning, comparative biology and taxonomic classification.</title>
        <authorList>
            <person name="Goeker M."/>
        </authorList>
    </citation>
    <scope>NUCLEOTIDE SEQUENCE [LARGE SCALE GENOMIC DNA]</scope>
    <source>
        <strain evidence="2 3">DSM 5</strain>
    </source>
</reference>
<feature type="transmembrane region" description="Helical" evidence="1">
    <location>
        <begin position="143"/>
        <end position="163"/>
    </location>
</feature>
<proteinExistence type="predicted"/>
<dbReference type="InterPro" id="IPR025291">
    <property type="entry name" value="DUF4153"/>
</dbReference>
<feature type="transmembrane region" description="Helical" evidence="1">
    <location>
        <begin position="21"/>
        <end position="40"/>
    </location>
</feature>
<feature type="transmembrane region" description="Helical" evidence="1">
    <location>
        <begin position="79"/>
        <end position="99"/>
    </location>
</feature>
<protein>
    <submittedName>
        <fullName evidence="2">Uncharacterized protein DUF4153</fullName>
    </submittedName>
</protein>
<evidence type="ECO:0000256" key="1">
    <source>
        <dbReference type="SAM" id="Phobius"/>
    </source>
</evidence>
<gene>
    <name evidence="2" type="ORF">C7437_101451</name>
</gene>
<dbReference type="Pfam" id="PF13687">
    <property type="entry name" value="DUF4153"/>
    <property type="match status" value="1"/>
</dbReference>
<evidence type="ECO:0000313" key="2">
    <source>
        <dbReference type="EMBL" id="PZX07338.1"/>
    </source>
</evidence>
<evidence type="ECO:0000313" key="3">
    <source>
        <dbReference type="Proteomes" id="UP000248646"/>
    </source>
</evidence>
<dbReference type="OrthoDB" id="9809196at2"/>
<sequence>MKVIDSLRNKMEGLIQAANRYPLTMLFLIATAVVNAISINNEREDYSRYIFTFLIGALLSAVSQHIFERFFTKMSERIMLLGGAVLLSVAYYFAIQSASVFSTEIGTKTGVTMFALVMAFIWIPTIKSKIAFHESFMSTFKAFFITVLFTAVIAGGVSAIIFATDSLLFSVNNNAIPHALSIVFCLFAPIFFLSFMPPYPGKRDSNLTIEELTLQEEKVEKAISSPKNLRILMSYIIIPLTAVYTVILLAYVILNIRDNFWTKNLLEPLLVSYAITVILVYLLASDLENKFASLFRKVFPKVLVPIVLFQTIASILKIQEMGITYGRYYVILFGIFATIAGLIFSFLPIKKHGIIAAVLIVFSAISIIPPIDAFTVSRVNQINLLEKTLLVNNMIENDTIVPNSAVSKEDKKIITHTVSYIDSMNYANEIDWLPDNVFYYDNFKKTFGFEEVYEQLSNGTAQGQSAYLDWNQNPVLNVEDYDHMVHMNIYSSQAGMDAEQPIPIEKDGMSYMLTKQLVGDYFAISLMDENEEELIQFDTMEISNKLLENNPEGYEGKGNTLTVEKATIIQENDRVKMSILVNSVDAYDAQYSADFYVLLKIK</sequence>
<dbReference type="AlphaFoldDB" id="A0A2W7MLJ8"/>
<feature type="transmembrane region" description="Helical" evidence="1">
    <location>
        <begin position="105"/>
        <end position="123"/>
    </location>
</feature>
<comment type="caution">
    <text evidence="2">The sequence shown here is derived from an EMBL/GenBank/DDBJ whole genome shotgun (WGS) entry which is preliminary data.</text>
</comment>
<name>A0A2W7MLJ8_9BACI</name>
<feature type="transmembrane region" description="Helical" evidence="1">
    <location>
        <begin position="354"/>
        <end position="371"/>
    </location>
</feature>
<dbReference type="Proteomes" id="UP000248646">
    <property type="component" value="Unassembled WGS sequence"/>
</dbReference>
<feature type="transmembrane region" description="Helical" evidence="1">
    <location>
        <begin position="46"/>
        <end position="67"/>
    </location>
</feature>
<keyword evidence="3" id="KW-1185">Reference proteome</keyword>
<feature type="transmembrane region" description="Helical" evidence="1">
    <location>
        <begin position="231"/>
        <end position="253"/>
    </location>
</feature>
<feature type="transmembrane region" description="Helical" evidence="1">
    <location>
        <begin position="328"/>
        <end position="347"/>
    </location>
</feature>
<feature type="transmembrane region" description="Helical" evidence="1">
    <location>
        <begin position="265"/>
        <end position="286"/>
    </location>
</feature>